<keyword evidence="1 2" id="KW-0193">Cuticle</keyword>
<dbReference type="EMBL" id="BMAW01120756">
    <property type="protein sequence ID" value="GFT90630.1"/>
    <property type="molecule type" value="Genomic_DNA"/>
</dbReference>
<dbReference type="PANTHER" id="PTHR10380">
    <property type="entry name" value="CUTICLE PROTEIN"/>
    <property type="match status" value="1"/>
</dbReference>
<feature type="compositionally biased region" description="Basic and acidic residues" evidence="3">
    <location>
        <begin position="210"/>
        <end position="230"/>
    </location>
</feature>
<keyword evidence="4" id="KW-1133">Transmembrane helix</keyword>
<feature type="compositionally biased region" description="Basic residues" evidence="3">
    <location>
        <begin position="322"/>
        <end position="336"/>
    </location>
</feature>
<dbReference type="InterPro" id="IPR000618">
    <property type="entry name" value="Insect_cuticle"/>
</dbReference>
<dbReference type="AlphaFoldDB" id="A0A8X6U7Z1"/>
<evidence type="ECO:0000313" key="5">
    <source>
        <dbReference type="EMBL" id="GFT90630.1"/>
    </source>
</evidence>
<feature type="compositionally biased region" description="Basic and acidic residues" evidence="3">
    <location>
        <begin position="312"/>
        <end position="321"/>
    </location>
</feature>
<dbReference type="Proteomes" id="UP000887013">
    <property type="component" value="Unassembled WGS sequence"/>
</dbReference>
<accession>A0A8X6U7Z1</accession>
<keyword evidence="4" id="KW-0472">Membrane</keyword>
<organism evidence="5 6">
    <name type="scientific">Nephila pilipes</name>
    <name type="common">Giant wood spider</name>
    <name type="synonym">Nephila maculata</name>
    <dbReference type="NCBI Taxonomy" id="299642"/>
    <lineage>
        <taxon>Eukaryota</taxon>
        <taxon>Metazoa</taxon>
        <taxon>Ecdysozoa</taxon>
        <taxon>Arthropoda</taxon>
        <taxon>Chelicerata</taxon>
        <taxon>Arachnida</taxon>
        <taxon>Araneae</taxon>
        <taxon>Araneomorphae</taxon>
        <taxon>Entelegynae</taxon>
        <taxon>Araneoidea</taxon>
        <taxon>Nephilidae</taxon>
        <taxon>Nephila</taxon>
    </lineage>
</organism>
<feature type="compositionally biased region" description="Basic and acidic residues" evidence="3">
    <location>
        <begin position="259"/>
        <end position="273"/>
    </location>
</feature>
<dbReference type="PROSITE" id="PS51155">
    <property type="entry name" value="CHIT_BIND_RR_2"/>
    <property type="match status" value="1"/>
</dbReference>
<dbReference type="GO" id="GO:0062129">
    <property type="term" value="C:chitin-based extracellular matrix"/>
    <property type="evidence" value="ECO:0007669"/>
    <property type="project" value="TreeGrafter"/>
</dbReference>
<sequence>MQVVDMVYAYVVKFSIALLIVNAACVATAEEKIDYDLKRMPQKSQKSVPWARQPPEKRSDQYMDEYETTEERIELDHRPVDSKRHHQAQLQDEYHEEKTVEYVDEEKEPQSYKFGFEIKDEHEGHQYRHEQKDSKGNIHGRFGYRDAKGQYRQVDYVADNHGFRANIKTNEPGVIDQNPANVEIQKDKNEARNSHQIDVAHSPDQSAGYNHEKSTESEQYHRQPVKEAQSHGDGASYETHHDQSVNYEAHSHHPYPNQEPEKHYPGKDEHSSKYEVGPTAVVQKYFVKEGESDHEYSPPPKQYRDETAIYEKSHSDDTYEKRHPKNRKAKAHRRRPSTYQYELDTNGHSYRYTKPPSSQEYEPPQEEHSYHQYDKEYLGHSHGQHLQNVHVAPTREKAPAAEEYEGFKNLFDDKEGEHQHKRVILPQIAEQDSHSYNPENHHSQDISEHGYTPKERHVVKYEYSDDTVGENKLRHSEVHRGAPKHVPAVNQYIQVIEEPHQPSPDVYDKEKFPYEHRQIQYLKTEPGPQAVVLMDVRDKVHNPQKETAYEERNYDHPQSNAYHVIQPNIPVQYEEKDEDLPKPSHQESSRYNVKTHTQEHLKEAVLELNADVYKQLIENKSPGRIVAIPINHLNNGHLDYTNSPQSHLHPKPGKAHGILHIPLDDKSQSTVDLKNLPLVLQIPHDKATNYQKPQDIFKEHTSQNKAPTIYTHNQPFVVSVPKAVNRYQKNKEYSKSKWIPMTPSWNQIRRKSPHENDSPVAQSYEPQELGVPRVALKASNGEVYQILQGENSEGLSDLHRTPSTLTSIVGSRSKKVKPNLYTLSSSSALSHQGQRIVSVHRS</sequence>
<feature type="region of interest" description="Disordered" evidence="3">
    <location>
        <begin position="43"/>
        <end position="63"/>
    </location>
</feature>
<evidence type="ECO:0000256" key="3">
    <source>
        <dbReference type="SAM" id="MobiDB-lite"/>
    </source>
</evidence>
<evidence type="ECO:0000256" key="1">
    <source>
        <dbReference type="ARBA" id="ARBA00022460"/>
    </source>
</evidence>
<feature type="compositionally biased region" description="Basic and acidic residues" evidence="3">
    <location>
        <begin position="92"/>
        <end position="101"/>
    </location>
</feature>
<feature type="transmembrane region" description="Helical" evidence="4">
    <location>
        <begin position="7"/>
        <end position="29"/>
    </location>
</feature>
<feature type="region of interest" description="Disordered" evidence="3">
    <location>
        <begin position="87"/>
        <end position="106"/>
    </location>
</feature>
<dbReference type="Pfam" id="PF00379">
    <property type="entry name" value="Chitin_bind_4"/>
    <property type="match status" value="1"/>
</dbReference>
<feature type="region of interest" description="Disordered" evidence="3">
    <location>
        <begin position="198"/>
        <end position="273"/>
    </location>
</feature>
<name>A0A8X6U7Z1_NEPPI</name>
<reference evidence="5" key="1">
    <citation type="submission" date="2020-08" db="EMBL/GenBank/DDBJ databases">
        <title>Multicomponent nature underlies the extraordinary mechanical properties of spider dragline silk.</title>
        <authorList>
            <person name="Kono N."/>
            <person name="Nakamura H."/>
            <person name="Mori M."/>
            <person name="Yoshida Y."/>
            <person name="Ohtoshi R."/>
            <person name="Malay A.D."/>
            <person name="Moran D.A.P."/>
            <person name="Tomita M."/>
            <person name="Numata K."/>
            <person name="Arakawa K."/>
        </authorList>
    </citation>
    <scope>NUCLEOTIDE SEQUENCE</scope>
</reference>
<gene>
    <name evidence="5" type="primary">NCL1_27380</name>
    <name evidence="5" type="ORF">NPIL_143311</name>
</gene>
<protein>
    <submittedName>
        <fullName evidence="5">Cuticle protein 16.8</fullName>
    </submittedName>
</protein>
<feature type="region of interest" description="Disordered" evidence="3">
    <location>
        <begin position="312"/>
        <end position="368"/>
    </location>
</feature>
<dbReference type="InterPro" id="IPR050468">
    <property type="entry name" value="Cuticle_Struct_Prot"/>
</dbReference>
<evidence type="ECO:0000256" key="4">
    <source>
        <dbReference type="SAM" id="Phobius"/>
    </source>
</evidence>
<proteinExistence type="predicted"/>
<dbReference type="OrthoDB" id="6436078at2759"/>
<dbReference type="PANTHER" id="PTHR10380:SF173">
    <property type="entry name" value="CUTICULAR PROTEIN 47EF, ISOFORM C-RELATED"/>
    <property type="match status" value="1"/>
</dbReference>
<keyword evidence="4" id="KW-0812">Transmembrane</keyword>
<evidence type="ECO:0000313" key="6">
    <source>
        <dbReference type="Proteomes" id="UP000887013"/>
    </source>
</evidence>
<dbReference type="GO" id="GO:0008010">
    <property type="term" value="F:structural constituent of chitin-based larval cuticle"/>
    <property type="evidence" value="ECO:0007669"/>
    <property type="project" value="TreeGrafter"/>
</dbReference>
<comment type="caution">
    <text evidence="5">The sequence shown here is derived from an EMBL/GenBank/DDBJ whole genome shotgun (WGS) entry which is preliminary data.</text>
</comment>
<keyword evidence="6" id="KW-1185">Reference proteome</keyword>
<evidence type="ECO:0000256" key="2">
    <source>
        <dbReference type="PROSITE-ProRule" id="PRU00497"/>
    </source>
</evidence>